<dbReference type="InterPro" id="IPR016163">
    <property type="entry name" value="Ald_DH_C"/>
</dbReference>
<dbReference type="AlphaFoldDB" id="A0A552WTH9"/>
<evidence type="ECO:0000259" key="5">
    <source>
        <dbReference type="Pfam" id="PF00171"/>
    </source>
</evidence>
<comment type="caution">
    <text evidence="6">The sequence shown here is derived from an EMBL/GenBank/DDBJ whole genome shotgun (WGS) entry which is preliminary data.</text>
</comment>
<evidence type="ECO:0000256" key="2">
    <source>
        <dbReference type="ARBA" id="ARBA00023002"/>
    </source>
</evidence>
<accession>A0A552WTH9</accession>
<evidence type="ECO:0000256" key="3">
    <source>
        <dbReference type="PROSITE-ProRule" id="PRU10007"/>
    </source>
</evidence>
<dbReference type="CDD" id="cd07103">
    <property type="entry name" value="ALDH_F5_SSADH_GabD"/>
    <property type="match status" value="1"/>
</dbReference>
<feature type="domain" description="Aldehyde dehydrogenase" evidence="5">
    <location>
        <begin position="37"/>
        <end position="492"/>
    </location>
</feature>
<proteinExistence type="inferred from homology"/>
<dbReference type="GO" id="GO:0009450">
    <property type="term" value="P:gamma-aminobutyric acid catabolic process"/>
    <property type="evidence" value="ECO:0007669"/>
    <property type="project" value="TreeGrafter"/>
</dbReference>
<evidence type="ECO:0000313" key="7">
    <source>
        <dbReference type="Proteomes" id="UP000318693"/>
    </source>
</evidence>
<dbReference type="EMBL" id="VJXR01000013">
    <property type="protein sequence ID" value="TRW46151.1"/>
    <property type="molecule type" value="Genomic_DNA"/>
</dbReference>
<keyword evidence="2 4" id="KW-0560">Oxidoreductase</keyword>
<dbReference type="SUPFAM" id="SSF53720">
    <property type="entry name" value="ALDH-like"/>
    <property type="match status" value="1"/>
</dbReference>
<dbReference type="PROSITE" id="PS00687">
    <property type="entry name" value="ALDEHYDE_DEHYDR_GLU"/>
    <property type="match status" value="1"/>
</dbReference>
<dbReference type="InterPro" id="IPR029510">
    <property type="entry name" value="Ald_DH_CS_GLU"/>
</dbReference>
<dbReference type="PROSITE" id="PS00070">
    <property type="entry name" value="ALDEHYDE_DEHYDR_CYS"/>
    <property type="match status" value="1"/>
</dbReference>
<evidence type="ECO:0000256" key="1">
    <source>
        <dbReference type="ARBA" id="ARBA00009986"/>
    </source>
</evidence>
<dbReference type="FunFam" id="3.40.605.10:FF:000005">
    <property type="entry name" value="Succinate-semialdehyde dehydrogenase I"/>
    <property type="match status" value="1"/>
</dbReference>
<dbReference type="InterPro" id="IPR016161">
    <property type="entry name" value="Ald_DH/histidinol_DH"/>
</dbReference>
<dbReference type="RefSeq" id="WP_143417785.1">
    <property type="nucleotide sequence ID" value="NZ_VJXR01000013.1"/>
</dbReference>
<feature type="active site" evidence="3">
    <location>
        <position position="269"/>
    </location>
</feature>
<evidence type="ECO:0000313" key="6">
    <source>
        <dbReference type="EMBL" id="TRW46151.1"/>
    </source>
</evidence>
<dbReference type="Proteomes" id="UP000318693">
    <property type="component" value="Unassembled WGS sequence"/>
</dbReference>
<dbReference type="GO" id="GO:0004777">
    <property type="term" value="F:succinate-semialdehyde dehydrogenase (NAD+) activity"/>
    <property type="evidence" value="ECO:0007669"/>
    <property type="project" value="TreeGrafter"/>
</dbReference>
<comment type="similarity">
    <text evidence="1 4">Belongs to the aldehyde dehydrogenase family.</text>
</comment>
<organism evidence="6 7">
    <name type="scientific">Georgenia yuyongxinii</name>
    <dbReference type="NCBI Taxonomy" id="2589797"/>
    <lineage>
        <taxon>Bacteria</taxon>
        <taxon>Bacillati</taxon>
        <taxon>Actinomycetota</taxon>
        <taxon>Actinomycetes</taxon>
        <taxon>Micrococcales</taxon>
        <taxon>Bogoriellaceae</taxon>
        <taxon>Georgenia</taxon>
    </lineage>
</organism>
<dbReference type="FunFam" id="3.40.309.10:FF:000009">
    <property type="entry name" value="Aldehyde dehydrogenase A"/>
    <property type="match status" value="1"/>
</dbReference>
<dbReference type="InterPro" id="IPR050740">
    <property type="entry name" value="Aldehyde_DH_Superfamily"/>
</dbReference>
<dbReference type="PANTHER" id="PTHR43353:SF5">
    <property type="entry name" value="SUCCINATE-SEMIALDEHYDE DEHYDROGENASE, MITOCHONDRIAL"/>
    <property type="match status" value="1"/>
</dbReference>
<dbReference type="InterPro" id="IPR016162">
    <property type="entry name" value="Ald_DH_N"/>
</dbReference>
<dbReference type="Gene3D" id="3.40.605.10">
    <property type="entry name" value="Aldehyde Dehydrogenase, Chain A, domain 1"/>
    <property type="match status" value="1"/>
</dbReference>
<dbReference type="InterPro" id="IPR015590">
    <property type="entry name" value="Aldehyde_DH_dom"/>
</dbReference>
<dbReference type="Pfam" id="PF00171">
    <property type="entry name" value="Aldedh"/>
    <property type="match status" value="1"/>
</dbReference>
<dbReference type="Gene3D" id="3.40.309.10">
    <property type="entry name" value="Aldehyde Dehydrogenase, Chain A, domain 2"/>
    <property type="match status" value="1"/>
</dbReference>
<name>A0A552WTH9_9MICO</name>
<sequence length="499" mass="51567">MTSTLAGVAGTDLRGYVDALSPRQGVWIDGSGAAGQGGGTFAVIDPATGAAITEIADGQVPDAVAAVDAAARALPGWAATAPRERSEVLRRAFALMVASTEQLAALISWENGKSLADARSEATYAAEFFRWFAEEAVRTEGEYGSSPAGGTRTVVTHRPVGVAALITPWNFPAAMATRKIAPALAAGCTVVLKPAGETPLTALAIAKILTEAGVPDGVVNVVPTSSSSPLVTAWLEDPRVRKVSFTGSTPVGRILLKQAADRVVNSSMELGGNAPFVVAGDADVDAAVAGALVAKLRNGGQACTAANRLYVHADVVDEFTEKFGAAVAALTVGPALHEGTEIGPLINAKAVAGVTSLVDAAVAAGARVTHRAELPAGTEGGYFYAPTVLRDVPADAEILRTEIFGPVAPIATWRDDAELIEMVNDTEFGLAAYVYSRDLKWAMQTAEKIDAGMIGVNRGVVSDPATPFGGVKQSGLGREGAREGLREFQETQYLSIDWS</sequence>
<gene>
    <name evidence="6" type="ORF">FJ693_06885</name>
</gene>
<protein>
    <submittedName>
        <fullName evidence="6">NAD-dependent succinate-semialdehyde dehydrogenase</fullName>
    </submittedName>
</protein>
<reference evidence="6 7" key="1">
    <citation type="submission" date="2019-07" db="EMBL/GenBank/DDBJ databases">
        <title>Georgenia wutianyii sp. nov. and Georgenia *** sp. nov. isolated from plateau pika (Ochotona curzoniae) in the Qinghai-Tibet plateau of China.</title>
        <authorList>
            <person name="Tian Z."/>
        </authorList>
    </citation>
    <scope>NUCLEOTIDE SEQUENCE [LARGE SCALE GENOMIC DNA]</scope>
    <source>
        <strain evidence="6 7">Z446</strain>
    </source>
</reference>
<dbReference type="PANTHER" id="PTHR43353">
    <property type="entry name" value="SUCCINATE-SEMIALDEHYDE DEHYDROGENASE, MITOCHONDRIAL"/>
    <property type="match status" value="1"/>
</dbReference>
<evidence type="ECO:0000256" key="4">
    <source>
        <dbReference type="RuleBase" id="RU003345"/>
    </source>
</evidence>
<keyword evidence="7" id="KW-1185">Reference proteome</keyword>
<dbReference type="InterPro" id="IPR016160">
    <property type="entry name" value="Ald_DH_CS_CYS"/>
</dbReference>